<dbReference type="Proteomes" id="UP000234239">
    <property type="component" value="Unassembled WGS sequence"/>
</dbReference>
<protein>
    <submittedName>
        <fullName evidence="7">Signal peptide peptidase SppA</fullName>
    </submittedName>
</protein>
<proteinExistence type="inferred from homology"/>
<dbReference type="PANTHER" id="PTHR42987:SF7">
    <property type="entry name" value="SIGNAL PEPTIDE PEPTIDASE SPPA-RELATED"/>
    <property type="match status" value="1"/>
</dbReference>
<dbReference type="InterPro" id="IPR047272">
    <property type="entry name" value="S49_SppA_C"/>
</dbReference>
<organism evidence="6 8">
    <name type="scientific">Aerococcus sanguinicola</name>
    <dbReference type="NCBI Taxonomy" id="119206"/>
    <lineage>
        <taxon>Bacteria</taxon>
        <taxon>Bacillati</taxon>
        <taxon>Bacillota</taxon>
        <taxon>Bacilli</taxon>
        <taxon>Lactobacillales</taxon>
        <taxon>Aerococcaceae</taxon>
        <taxon>Aerococcus</taxon>
    </lineage>
</organism>
<dbReference type="CDD" id="cd07023">
    <property type="entry name" value="S49_Sppa_N_C"/>
    <property type="match status" value="1"/>
</dbReference>
<dbReference type="AlphaFoldDB" id="A0A0X8FCQ1"/>
<dbReference type="OrthoDB" id="9764363at2"/>
<dbReference type="InterPro" id="IPR029045">
    <property type="entry name" value="ClpP/crotonase-like_dom_sf"/>
</dbReference>
<dbReference type="GeneID" id="92904160"/>
<dbReference type="NCBIfam" id="TIGR00706">
    <property type="entry name" value="SppA_dom"/>
    <property type="match status" value="1"/>
</dbReference>
<comment type="similarity">
    <text evidence="1">Belongs to the peptidase S49 family.</text>
</comment>
<evidence type="ECO:0000259" key="5">
    <source>
        <dbReference type="Pfam" id="PF01343"/>
    </source>
</evidence>
<dbReference type="GO" id="GO:0006508">
    <property type="term" value="P:proteolysis"/>
    <property type="evidence" value="ECO:0007669"/>
    <property type="project" value="UniProtKB-KW"/>
</dbReference>
<dbReference type="KEGG" id="asan:AWM72_08765"/>
<reference evidence="6 8" key="1">
    <citation type="journal article" date="2016" name="Genome Announc.">
        <title>Complete Genome Sequences of Aerococcus christensenii CCUG 28831T, Aerococcus sanguinicola CCUG 43001T, Aerococcus urinae CCUG 36881T, Aerococcus urinaeequi CCUG 28094T, Aerococcus urinaehominis CCUG 42038 BT, and Aerococcus viridans CCUG 4311T.</title>
        <authorList>
            <person name="Carkaci D."/>
            <person name="Dargis R."/>
            <person name="Nielsen X.C."/>
            <person name="Skovgaard O."/>
            <person name="Fuursted K."/>
            <person name="Christensen J.J."/>
        </authorList>
    </citation>
    <scope>NUCLEOTIDE SEQUENCE [LARGE SCALE GENOMIC DNA]</scope>
    <source>
        <strain evidence="6 8">CCUG43001</strain>
    </source>
</reference>
<dbReference type="RefSeq" id="WP_067976314.1">
    <property type="nucleotide sequence ID" value="NZ_CAJHKM010000003.1"/>
</dbReference>
<dbReference type="EMBL" id="CP014160">
    <property type="protein sequence ID" value="AMB94843.1"/>
    <property type="molecule type" value="Genomic_DNA"/>
</dbReference>
<evidence type="ECO:0000256" key="2">
    <source>
        <dbReference type="ARBA" id="ARBA00022670"/>
    </source>
</evidence>
<keyword evidence="4" id="KW-0720">Serine protease</keyword>
<dbReference type="Proteomes" id="UP000069912">
    <property type="component" value="Chromosome"/>
</dbReference>
<dbReference type="EMBL" id="PKGY01000001">
    <property type="protein sequence ID" value="PKZ23153.1"/>
    <property type="molecule type" value="Genomic_DNA"/>
</dbReference>
<dbReference type="InterPro" id="IPR002142">
    <property type="entry name" value="Peptidase_S49"/>
</dbReference>
<dbReference type="Gene3D" id="3.90.226.10">
    <property type="entry name" value="2-enoyl-CoA Hydratase, Chain A, domain 1"/>
    <property type="match status" value="2"/>
</dbReference>
<dbReference type="SUPFAM" id="SSF52096">
    <property type="entry name" value="ClpP/crotonase"/>
    <property type="match status" value="1"/>
</dbReference>
<reference evidence="7 9" key="3">
    <citation type="submission" date="2017-12" db="EMBL/GenBank/DDBJ databases">
        <title>Phylogenetic diversity of female urinary microbiome.</title>
        <authorList>
            <person name="Thomas-White K."/>
            <person name="Wolfe A.J."/>
        </authorList>
    </citation>
    <scope>NUCLEOTIDE SEQUENCE [LARGE SCALE GENOMIC DNA]</scope>
    <source>
        <strain evidence="7 9">UMB0139</strain>
    </source>
</reference>
<evidence type="ECO:0000313" key="8">
    <source>
        <dbReference type="Proteomes" id="UP000069912"/>
    </source>
</evidence>
<feature type="domain" description="Peptidase S49" evidence="5">
    <location>
        <begin position="129"/>
        <end position="278"/>
    </location>
</feature>
<keyword evidence="3" id="KW-0378">Hydrolase</keyword>
<dbReference type="PANTHER" id="PTHR42987">
    <property type="entry name" value="PEPTIDASE S49"/>
    <property type="match status" value="1"/>
</dbReference>
<evidence type="ECO:0000256" key="3">
    <source>
        <dbReference type="ARBA" id="ARBA00022801"/>
    </source>
</evidence>
<dbReference type="Pfam" id="PF01343">
    <property type="entry name" value="Peptidase_S49"/>
    <property type="match status" value="1"/>
</dbReference>
<evidence type="ECO:0000256" key="1">
    <source>
        <dbReference type="ARBA" id="ARBA00008683"/>
    </source>
</evidence>
<evidence type="ECO:0000256" key="4">
    <source>
        <dbReference type="ARBA" id="ARBA00022825"/>
    </source>
</evidence>
<reference evidence="8" key="2">
    <citation type="submission" date="2016-01" db="EMBL/GenBank/DDBJ databases">
        <title>Six Aerococcus type strain genome sequencing and assembly using PacBio and Illumina Hiseq.</title>
        <authorList>
            <person name="Carkaci D."/>
            <person name="Dargis R."/>
            <person name="Nielsen X.C."/>
            <person name="Skovgaard O."/>
            <person name="Fuursted K."/>
            <person name="Christensen J.J."/>
        </authorList>
    </citation>
    <scope>NUCLEOTIDE SEQUENCE [LARGE SCALE GENOMIC DNA]</scope>
    <source>
        <strain evidence="8">CCUG43001</strain>
    </source>
</reference>
<evidence type="ECO:0000313" key="7">
    <source>
        <dbReference type="EMBL" id="PKZ23153.1"/>
    </source>
</evidence>
<keyword evidence="8" id="KW-1185">Reference proteome</keyword>
<dbReference type="InterPro" id="IPR004635">
    <property type="entry name" value="Pept_S49_SppA"/>
</dbReference>
<gene>
    <name evidence="7" type="primary">sppA</name>
    <name evidence="6" type="ORF">AWM72_08765</name>
    <name evidence="7" type="ORF">CYJ28_00985</name>
</gene>
<keyword evidence="2" id="KW-0645">Protease</keyword>
<dbReference type="GO" id="GO:0008236">
    <property type="term" value="F:serine-type peptidase activity"/>
    <property type="evidence" value="ECO:0007669"/>
    <property type="project" value="UniProtKB-KW"/>
</dbReference>
<name>A0A0X8FCQ1_9LACT</name>
<evidence type="ECO:0000313" key="6">
    <source>
        <dbReference type="EMBL" id="AMB94843.1"/>
    </source>
</evidence>
<accession>A0A0X8FCQ1</accession>
<sequence length="335" mass="36803">MKAKSWILVIVAALLLILGLASHRQSQERLKEVNWEELSKPFAGKEEVLESGNPSQRIAVLKVEGTIADTGNSSSLQGPGYRHQEVLDQIADLKEDDSVKALLLVVDSPGGTTYHSQELYRALKDLKDDRQLPIYVSMGSMAASGGYMISMAGDKIFADNNTTTGSIGVIMSSLNVKDFMDEHGFKMEVYKSGDQKDMGSPFKDASDEEKKIFDGLIKESYDEFVRIVADGRGMEEDQVRKLADGRVYSGKQAKDNGLIDEMGYQADALAALKKDQSLEEAEVVDVTPKASEMDSILGLFSKSLDLKSVIPNWESIQGQALHQNTPQAYYLYGGV</sequence>
<evidence type="ECO:0000313" key="9">
    <source>
        <dbReference type="Proteomes" id="UP000234239"/>
    </source>
</evidence>